<dbReference type="PANTHER" id="PTHR33053:SF25">
    <property type="entry name" value="TRANSPOSASE DOMAIN-CONTAINING PROTEIN"/>
    <property type="match status" value="1"/>
</dbReference>
<dbReference type="AlphaFoldDB" id="A0A6G0VIR7"/>
<reference evidence="1 2" key="1">
    <citation type="submission" date="2019-08" db="EMBL/GenBank/DDBJ databases">
        <title>Whole genome of Aphis craccivora.</title>
        <authorList>
            <person name="Voronova N.V."/>
            <person name="Shulinski R.S."/>
            <person name="Bandarenka Y.V."/>
            <person name="Zhorov D.G."/>
            <person name="Warner D."/>
        </authorList>
    </citation>
    <scope>NUCLEOTIDE SEQUENCE [LARGE SCALE GENOMIC DNA]</scope>
    <source>
        <strain evidence="1">180601</strain>
        <tissue evidence="1">Whole Body</tissue>
    </source>
</reference>
<proteinExistence type="predicted"/>
<organism evidence="1 2">
    <name type="scientific">Aphis craccivora</name>
    <name type="common">Cowpea aphid</name>
    <dbReference type="NCBI Taxonomy" id="307492"/>
    <lineage>
        <taxon>Eukaryota</taxon>
        <taxon>Metazoa</taxon>
        <taxon>Ecdysozoa</taxon>
        <taxon>Arthropoda</taxon>
        <taxon>Hexapoda</taxon>
        <taxon>Insecta</taxon>
        <taxon>Pterygota</taxon>
        <taxon>Neoptera</taxon>
        <taxon>Paraneoptera</taxon>
        <taxon>Hemiptera</taxon>
        <taxon>Sternorrhyncha</taxon>
        <taxon>Aphidomorpha</taxon>
        <taxon>Aphidoidea</taxon>
        <taxon>Aphididae</taxon>
        <taxon>Aphidini</taxon>
        <taxon>Aphis</taxon>
        <taxon>Aphis</taxon>
    </lineage>
</organism>
<sequence length="375" mass="43709">LDFYNYVYNGSYQNNVSILSKIPNFGGVTSVPLDYMHLICLGVVKKMINLWIAGPLTVRIPARDVKLISDALILFQNYTPNDFNRKPRSLFDYKHWKATEFRTFLLYTGSVVLKKILRHDIYENFIVLHVAISILINTNLVKDENFINYAKKLLIQFILQFQEIYGIDNVSHNIHNLLHLTDDVKKYGALDEFSAFRFENYMSSLKKMLRKSETPLQQLVKRFSELDYNNSVILKNSNTNLCLKKNHTNGPLTADLCKNNVLQFKQFWTSNMSIICDNKKNCFCLLKNNMVVSIQNIIQIIESHEIFIVGFILKPEFPYNLYTSPCISNNLDINIVANISKSQNLHYWPITNIKTKLWRLPMKDKFVVIPLVHTH</sequence>
<name>A0A6G0VIR7_APHCR</name>
<evidence type="ECO:0000313" key="2">
    <source>
        <dbReference type="Proteomes" id="UP000478052"/>
    </source>
</evidence>
<feature type="non-terminal residue" evidence="1">
    <location>
        <position position="375"/>
    </location>
</feature>
<evidence type="ECO:0000313" key="1">
    <source>
        <dbReference type="EMBL" id="KAF0688557.1"/>
    </source>
</evidence>
<dbReference type="PANTHER" id="PTHR33053">
    <property type="entry name" value="PROTEIN, PUTATIVE-RELATED"/>
    <property type="match status" value="1"/>
</dbReference>
<comment type="caution">
    <text evidence="1">The sequence shown here is derived from an EMBL/GenBank/DDBJ whole genome shotgun (WGS) entry which is preliminary data.</text>
</comment>
<dbReference type="Proteomes" id="UP000478052">
    <property type="component" value="Unassembled WGS sequence"/>
</dbReference>
<keyword evidence="2" id="KW-1185">Reference proteome</keyword>
<dbReference type="EMBL" id="VUJU01016596">
    <property type="protein sequence ID" value="KAF0688557.1"/>
    <property type="molecule type" value="Genomic_DNA"/>
</dbReference>
<feature type="non-terminal residue" evidence="1">
    <location>
        <position position="1"/>
    </location>
</feature>
<protein>
    <submittedName>
        <fullName evidence="1">Uncharacterized protein</fullName>
    </submittedName>
</protein>
<gene>
    <name evidence="1" type="ORF">FWK35_00038081</name>
</gene>
<dbReference type="OrthoDB" id="6612923at2759"/>
<accession>A0A6G0VIR7</accession>